<comment type="caution">
    <text evidence="1">The sequence shown here is derived from an EMBL/GenBank/DDBJ whole genome shotgun (WGS) entry which is preliminary data.</text>
</comment>
<reference evidence="1" key="1">
    <citation type="submission" date="2019-08" db="EMBL/GenBank/DDBJ databases">
        <authorList>
            <person name="Kucharzyk K."/>
            <person name="Murdoch R.W."/>
            <person name="Higgins S."/>
            <person name="Loffler F."/>
        </authorList>
    </citation>
    <scope>NUCLEOTIDE SEQUENCE</scope>
</reference>
<gene>
    <name evidence="1" type="primary">rmlC_11</name>
    <name evidence="1" type="ORF">SDC9_175520</name>
</gene>
<dbReference type="Pfam" id="PF00908">
    <property type="entry name" value="dTDP_sugar_isom"/>
    <property type="match status" value="1"/>
</dbReference>
<name>A0A645GMB1_9ZZZZ</name>
<dbReference type="PANTHER" id="PTHR21047:SF2">
    <property type="entry name" value="THYMIDINE DIPHOSPHO-4-KETO-RHAMNOSE 3,5-EPIMERASE"/>
    <property type="match status" value="1"/>
</dbReference>
<proteinExistence type="predicted"/>
<protein>
    <submittedName>
        <fullName evidence="1">dTDP-4-dehydrorhamnose 3,5-epimerase</fullName>
        <ecNumber evidence="1">5.1.3.13</ecNumber>
    </submittedName>
</protein>
<dbReference type="GO" id="GO:0005829">
    <property type="term" value="C:cytosol"/>
    <property type="evidence" value="ECO:0007669"/>
    <property type="project" value="TreeGrafter"/>
</dbReference>
<dbReference type="SUPFAM" id="SSF51182">
    <property type="entry name" value="RmlC-like cupins"/>
    <property type="match status" value="1"/>
</dbReference>
<organism evidence="1">
    <name type="scientific">bioreactor metagenome</name>
    <dbReference type="NCBI Taxonomy" id="1076179"/>
    <lineage>
        <taxon>unclassified sequences</taxon>
        <taxon>metagenomes</taxon>
        <taxon>ecological metagenomes</taxon>
    </lineage>
</organism>
<dbReference type="GO" id="GO:0019305">
    <property type="term" value="P:dTDP-rhamnose biosynthetic process"/>
    <property type="evidence" value="ECO:0007669"/>
    <property type="project" value="TreeGrafter"/>
</dbReference>
<dbReference type="GO" id="GO:0000271">
    <property type="term" value="P:polysaccharide biosynthetic process"/>
    <property type="evidence" value="ECO:0007669"/>
    <property type="project" value="TreeGrafter"/>
</dbReference>
<dbReference type="InterPro" id="IPR011051">
    <property type="entry name" value="RmlC_Cupin_sf"/>
</dbReference>
<evidence type="ECO:0000313" key="1">
    <source>
        <dbReference type="EMBL" id="MPN28081.1"/>
    </source>
</evidence>
<dbReference type="Gene3D" id="2.60.120.10">
    <property type="entry name" value="Jelly Rolls"/>
    <property type="match status" value="1"/>
</dbReference>
<dbReference type="AlphaFoldDB" id="A0A645GMB1"/>
<accession>A0A645GMB1</accession>
<dbReference type="GO" id="GO:0008830">
    <property type="term" value="F:dTDP-4-dehydrorhamnose 3,5-epimerase activity"/>
    <property type="evidence" value="ECO:0007669"/>
    <property type="project" value="UniProtKB-EC"/>
</dbReference>
<sequence>MFRVKQLEVEGCCLITPTVFMESTCDLIKVFNDTQFNIYGLSTEFKEEYYAIAKPGVVRGMHFQLPPEGHDKLITCISGEIQDVVIDLRKESKTYGRYTSVNLNEDNRNLIYIPSGCAHGYYIKGSKDALVYYKVTKPFVRELRSGVHWDSLDIPWEFDKEEVEVEREDKAWPKFEEFETPF</sequence>
<dbReference type="EMBL" id="VSSQ01078217">
    <property type="protein sequence ID" value="MPN28081.1"/>
    <property type="molecule type" value="Genomic_DNA"/>
</dbReference>
<dbReference type="InterPro" id="IPR000888">
    <property type="entry name" value="RmlC-like"/>
</dbReference>
<dbReference type="EC" id="5.1.3.13" evidence="1"/>
<keyword evidence="1" id="KW-0413">Isomerase</keyword>
<dbReference type="InterPro" id="IPR014710">
    <property type="entry name" value="RmlC-like_jellyroll"/>
</dbReference>
<dbReference type="PANTHER" id="PTHR21047">
    <property type="entry name" value="DTDP-6-DEOXY-D-GLUCOSE-3,5 EPIMERASE"/>
    <property type="match status" value="1"/>
</dbReference>